<evidence type="ECO:0000256" key="5">
    <source>
        <dbReference type="ARBA" id="ARBA00022679"/>
    </source>
</evidence>
<evidence type="ECO:0000259" key="8">
    <source>
        <dbReference type="PROSITE" id="PS51093"/>
    </source>
</evidence>
<keyword evidence="10" id="KW-1185">Reference proteome</keyword>
<dbReference type="FunFam" id="2.70.70.10:FF:000001">
    <property type="entry name" value="PTS system glucose-specific IIA component"/>
    <property type="match status" value="1"/>
</dbReference>
<dbReference type="OrthoDB" id="9769191at2"/>
<dbReference type="Gene3D" id="2.70.70.10">
    <property type="entry name" value="Glucose Permease (Domain IIA)"/>
    <property type="match status" value="1"/>
</dbReference>
<dbReference type="AlphaFoldDB" id="A0A0R2IUB6"/>
<keyword evidence="4" id="KW-0762">Sugar transport</keyword>
<evidence type="ECO:0000313" key="9">
    <source>
        <dbReference type="EMBL" id="KRN65543.1"/>
    </source>
</evidence>
<dbReference type="InterPro" id="IPR001127">
    <property type="entry name" value="PTS_EIIA_1_perm"/>
</dbReference>
<dbReference type="RefSeq" id="WP_057751732.1">
    <property type="nucleotide sequence ID" value="NZ_BJVH01000008.1"/>
</dbReference>
<evidence type="ECO:0000256" key="3">
    <source>
        <dbReference type="ARBA" id="ARBA00022448"/>
    </source>
</evidence>
<dbReference type="Proteomes" id="UP000051568">
    <property type="component" value="Unassembled WGS sequence"/>
</dbReference>
<gene>
    <name evidence="9" type="ORF">IV80_GL001824</name>
</gene>
<dbReference type="PANTHER" id="PTHR45008">
    <property type="entry name" value="PTS SYSTEM GLUCOSE-SPECIFIC EIIA COMPONENT"/>
    <property type="match status" value="1"/>
</dbReference>
<dbReference type="NCBIfam" id="TIGR00830">
    <property type="entry name" value="PTBA"/>
    <property type="match status" value="1"/>
</dbReference>
<protein>
    <submittedName>
        <fullName evidence="9">Phosphotransferase system IIA component</fullName>
    </submittedName>
</protein>
<sequence>MFGFGKKKTQLVVAAVDGELEPITEVTDDVFSQKMMGDGYAIEPTTNEVYSPVSGVVSTIFPTKHAIGITTDKGLEVLVHMGLDTVDLKGKPFESYVKQGQKISENTLLSKMDIEAVKASGREATVVVVYTNMDLINEVPEVIKSSVQHGDNVGDIKYK</sequence>
<dbReference type="GO" id="GO:0009401">
    <property type="term" value="P:phosphoenolpyruvate-dependent sugar phosphotransferase system"/>
    <property type="evidence" value="ECO:0007669"/>
    <property type="project" value="UniProtKB-KW"/>
</dbReference>
<dbReference type="PATRIC" id="fig|319652.3.peg.1851"/>
<dbReference type="GO" id="GO:0005886">
    <property type="term" value="C:plasma membrane"/>
    <property type="evidence" value="ECO:0007669"/>
    <property type="project" value="UniProtKB-SubCell"/>
</dbReference>
<organism evidence="9 10">
    <name type="scientific">Pediococcus cellicola</name>
    <dbReference type="NCBI Taxonomy" id="319652"/>
    <lineage>
        <taxon>Bacteria</taxon>
        <taxon>Bacillati</taxon>
        <taxon>Bacillota</taxon>
        <taxon>Bacilli</taxon>
        <taxon>Lactobacillales</taxon>
        <taxon>Lactobacillaceae</taxon>
        <taxon>Pediococcus</taxon>
    </lineage>
</organism>
<comment type="subcellular location">
    <subcellularLocation>
        <location evidence="2">Cell membrane</location>
        <topology evidence="2">Multi-pass membrane protein</topology>
    </subcellularLocation>
    <subcellularLocation>
        <location evidence="1">Cytoplasm</location>
    </subcellularLocation>
</comment>
<proteinExistence type="predicted"/>
<name>A0A0R2IUB6_9LACO</name>
<evidence type="ECO:0000256" key="1">
    <source>
        <dbReference type="ARBA" id="ARBA00004496"/>
    </source>
</evidence>
<evidence type="ECO:0000256" key="7">
    <source>
        <dbReference type="ARBA" id="ARBA00022777"/>
    </source>
</evidence>
<dbReference type="InterPro" id="IPR050890">
    <property type="entry name" value="PTS_EIIA_component"/>
</dbReference>
<keyword evidence="5 9" id="KW-0808">Transferase</keyword>
<dbReference type="STRING" id="319652.IV80_GL001824"/>
<dbReference type="GO" id="GO:0005737">
    <property type="term" value="C:cytoplasm"/>
    <property type="evidence" value="ECO:0007669"/>
    <property type="project" value="UniProtKB-SubCell"/>
</dbReference>
<keyword evidence="7" id="KW-0418">Kinase</keyword>
<feature type="domain" description="PTS EIIA type-1" evidence="8">
    <location>
        <begin position="28"/>
        <end position="132"/>
    </location>
</feature>
<dbReference type="PROSITE" id="PS51093">
    <property type="entry name" value="PTS_EIIA_TYPE_1"/>
    <property type="match status" value="1"/>
</dbReference>
<dbReference type="SUPFAM" id="SSF51261">
    <property type="entry name" value="Duplicated hybrid motif"/>
    <property type="match status" value="1"/>
</dbReference>
<accession>A0A0R2IUB6</accession>
<dbReference type="GO" id="GO:0016301">
    <property type="term" value="F:kinase activity"/>
    <property type="evidence" value="ECO:0007669"/>
    <property type="project" value="UniProtKB-KW"/>
</dbReference>
<evidence type="ECO:0000256" key="4">
    <source>
        <dbReference type="ARBA" id="ARBA00022597"/>
    </source>
</evidence>
<evidence type="ECO:0000313" key="10">
    <source>
        <dbReference type="Proteomes" id="UP000051568"/>
    </source>
</evidence>
<evidence type="ECO:0000256" key="2">
    <source>
        <dbReference type="ARBA" id="ARBA00004651"/>
    </source>
</evidence>
<dbReference type="InterPro" id="IPR011055">
    <property type="entry name" value="Dup_hybrid_motif"/>
</dbReference>
<dbReference type="PROSITE" id="PS00371">
    <property type="entry name" value="PTS_EIIA_TYPE_1_HIS"/>
    <property type="match status" value="1"/>
</dbReference>
<comment type="caution">
    <text evidence="9">The sequence shown here is derived from an EMBL/GenBank/DDBJ whole genome shotgun (WGS) entry which is preliminary data.</text>
</comment>
<keyword evidence="3" id="KW-0813">Transport</keyword>
<dbReference type="Pfam" id="PF00358">
    <property type="entry name" value="PTS_EIIA_1"/>
    <property type="match status" value="1"/>
</dbReference>
<evidence type="ECO:0000256" key="6">
    <source>
        <dbReference type="ARBA" id="ARBA00022683"/>
    </source>
</evidence>
<keyword evidence="6" id="KW-0598">Phosphotransferase system</keyword>
<dbReference type="EMBL" id="JQBR01000008">
    <property type="protein sequence ID" value="KRN65543.1"/>
    <property type="molecule type" value="Genomic_DNA"/>
</dbReference>
<dbReference type="PANTHER" id="PTHR45008:SF1">
    <property type="entry name" value="PTS SYSTEM GLUCOSE-SPECIFIC EIIA COMPONENT"/>
    <property type="match status" value="1"/>
</dbReference>
<reference evidence="9 10" key="1">
    <citation type="journal article" date="2015" name="Genome Announc.">
        <title>Expanding the biotechnology potential of lactobacilli through comparative genomics of 213 strains and associated genera.</title>
        <authorList>
            <person name="Sun Z."/>
            <person name="Harris H.M."/>
            <person name="McCann A."/>
            <person name="Guo C."/>
            <person name="Argimon S."/>
            <person name="Zhang W."/>
            <person name="Yang X."/>
            <person name="Jeffery I.B."/>
            <person name="Cooney J.C."/>
            <person name="Kagawa T.F."/>
            <person name="Liu W."/>
            <person name="Song Y."/>
            <person name="Salvetti E."/>
            <person name="Wrobel A."/>
            <person name="Rasinkangas P."/>
            <person name="Parkhill J."/>
            <person name="Rea M.C."/>
            <person name="O'Sullivan O."/>
            <person name="Ritari J."/>
            <person name="Douillard F.P."/>
            <person name="Paul Ross R."/>
            <person name="Yang R."/>
            <person name="Briner A.E."/>
            <person name="Felis G.E."/>
            <person name="de Vos W.M."/>
            <person name="Barrangou R."/>
            <person name="Klaenhammer T.R."/>
            <person name="Caufield P.W."/>
            <person name="Cui Y."/>
            <person name="Zhang H."/>
            <person name="O'Toole P.W."/>
        </authorList>
    </citation>
    <scope>NUCLEOTIDE SEQUENCE [LARGE SCALE GENOMIC DNA]</scope>
    <source>
        <strain evidence="9 10">DSM 17757</strain>
    </source>
</reference>